<name>A0A9X1VXQ7_9BURK</name>
<organism evidence="1 2">
    <name type="scientific">Variovorax terrae</name>
    <dbReference type="NCBI Taxonomy" id="2923278"/>
    <lineage>
        <taxon>Bacteria</taxon>
        <taxon>Pseudomonadati</taxon>
        <taxon>Pseudomonadota</taxon>
        <taxon>Betaproteobacteria</taxon>
        <taxon>Burkholderiales</taxon>
        <taxon>Comamonadaceae</taxon>
        <taxon>Variovorax</taxon>
    </lineage>
</organism>
<dbReference type="EMBL" id="JALGBI010000002">
    <property type="protein sequence ID" value="MCJ0765208.1"/>
    <property type="molecule type" value="Genomic_DNA"/>
</dbReference>
<evidence type="ECO:0000313" key="2">
    <source>
        <dbReference type="Proteomes" id="UP001139447"/>
    </source>
</evidence>
<dbReference type="SUPFAM" id="SSF143744">
    <property type="entry name" value="GlcG-like"/>
    <property type="match status" value="1"/>
</dbReference>
<accession>A0A9X1VXQ7</accession>
<dbReference type="AlphaFoldDB" id="A0A9X1VXQ7"/>
<sequence length="153" mass="15524">MSSENIPEIAVSSLSLSSAATIVDAALVLGRRSNFKPLTVAVLDAGGHLVAFKREDASGILRPQIAVGKAWGALGMRLGGRVLAQRAEAHPGFYNALNAVSEGRMVPVPGGVLVRGTDNAVIGAVGISGDIPDNDERCAIAGIEQAGLIADAG</sequence>
<dbReference type="PANTHER" id="PTHR34309">
    <property type="entry name" value="SLR1406 PROTEIN"/>
    <property type="match status" value="1"/>
</dbReference>
<dbReference type="InterPro" id="IPR005624">
    <property type="entry name" value="PduO/GlcC-like"/>
</dbReference>
<dbReference type="Pfam" id="PF03928">
    <property type="entry name" value="HbpS-like"/>
    <property type="match status" value="1"/>
</dbReference>
<protein>
    <submittedName>
        <fullName evidence="1">Heme-binding protein</fullName>
    </submittedName>
</protein>
<gene>
    <name evidence="1" type="ORF">MMF98_18500</name>
</gene>
<reference evidence="1" key="1">
    <citation type="submission" date="2022-03" db="EMBL/GenBank/DDBJ databases">
        <authorList>
            <person name="Woo C.Y."/>
        </authorList>
    </citation>
    <scope>NUCLEOTIDE SEQUENCE</scope>
    <source>
        <strain evidence="1">CYS-02</strain>
    </source>
</reference>
<dbReference type="PANTHER" id="PTHR34309:SF10">
    <property type="entry name" value="SLR1406 PROTEIN"/>
    <property type="match status" value="1"/>
</dbReference>
<dbReference type="InterPro" id="IPR038084">
    <property type="entry name" value="PduO/GlcC-like_sf"/>
</dbReference>
<dbReference type="InterPro" id="IPR052517">
    <property type="entry name" value="GlcG_carb_metab_protein"/>
</dbReference>
<evidence type="ECO:0000313" key="1">
    <source>
        <dbReference type="EMBL" id="MCJ0765208.1"/>
    </source>
</evidence>
<dbReference type="Gene3D" id="3.30.450.150">
    <property type="entry name" value="Haem-degrading domain"/>
    <property type="match status" value="1"/>
</dbReference>
<proteinExistence type="predicted"/>
<dbReference type="RefSeq" id="WP_243308354.1">
    <property type="nucleotide sequence ID" value="NZ_JALGBI010000002.1"/>
</dbReference>
<dbReference type="Proteomes" id="UP001139447">
    <property type="component" value="Unassembled WGS sequence"/>
</dbReference>
<keyword evidence="2" id="KW-1185">Reference proteome</keyword>
<comment type="caution">
    <text evidence="1">The sequence shown here is derived from an EMBL/GenBank/DDBJ whole genome shotgun (WGS) entry which is preliminary data.</text>
</comment>